<proteinExistence type="predicted"/>
<keyword evidence="4" id="KW-0949">S-adenosyl-L-methionine</keyword>
<dbReference type="InterPro" id="IPR011639">
    <property type="entry name" value="MethylTrfase_TaqI-like_dom"/>
</dbReference>
<dbReference type="PANTHER" id="PTHR33841">
    <property type="entry name" value="DNA METHYLTRANSFERASE YEEA-RELATED"/>
    <property type="match status" value="1"/>
</dbReference>
<dbReference type="InterPro" id="IPR029063">
    <property type="entry name" value="SAM-dependent_MTases_sf"/>
</dbReference>
<dbReference type="PANTHER" id="PTHR33841:SF1">
    <property type="entry name" value="DNA METHYLTRANSFERASE A"/>
    <property type="match status" value="1"/>
</dbReference>
<evidence type="ECO:0000259" key="6">
    <source>
        <dbReference type="Pfam" id="PF07669"/>
    </source>
</evidence>
<reference evidence="7" key="1">
    <citation type="submission" date="2021-01" db="EMBL/GenBank/DDBJ databases">
        <title>Whole genome shotgun sequence of Spirilliplanes yamanashiensis NBRC 15828.</title>
        <authorList>
            <person name="Komaki H."/>
            <person name="Tamura T."/>
        </authorList>
    </citation>
    <scope>NUCLEOTIDE SEQUENCE</scope>
    <source>
        <strain evidence="7">NBRC 15828</strain>
    </source>
</reference>
<dbReference type="EMBL" id="BOOY01000008">
    <property type="protein sequence ID" value="GIJ02302.1"/>
    <property type="molecule type" value="Genomic_DNA"/>
</dbReference>
<dbReference type="RefSeq" id="WP_203937587.1">
    <property type="nucleotide sequence ID" value="NZ_BAAAGJ010000012.1"/>
</dbReference>
<organism evidence="7 8">
    <name type="scientific">Spirilliplanes yamanashiensis</name>
    <dbReference type="NCBI Taxonomy" id="42233"/>
    <lineage>
        <taxon>Bacteria</taxon>
        <taxon>Bacillati</taxon>
        <taxon>Actinomycetota</taxon>
        <taxon>Actinomycetes</taxon>
        <taxon>Micromonosporales</taxon>
        <taxon>Micromonosporaceae</taxon>
        <taxon>Spirilliplanes</taxon>
    </lineage>
</organism>
<dbReference type="Proteomes" id="UP000652013">
    <property type="component" value="Unassembled WGS sequence"/>
</dbReference>
<feature type="domain" description="Type II methyltransferase M.TaqI-like" evidence="6">
    <location>
        <begin position="98"/>
        <end position="193"/>
    </location>
</feature>
<dbReference type="Pfam" id="PF07669">
    <property type="entry name" value="Eco57I"/>
    <property type="match status" value="1"/>
</dbReference>
<evidence type="ECO:0000313" key="8">
    <source>
        <dbReference type="Proteomes" id="UP000652013"/>
    </source>
</evidence>
<keyword evidence="8" id="KW-1185">Reference proteome</keyword>
<evidence type="ECO:0000256" key="3">
    <source>
        <dbReference type="ARBA" id="ARBA00022679"/>
    </source>
</evidence>
<accession>A0A8J3Y6F4</accession>
<dbReference type="PRINTS" id="PR00507">
    <property type="entry name" value="N12N6MTFRASE"/>
</dbReference>
<keyword evidence="3" id="KW-0808">Transferase</keyword>
<dbReference type="EC" id="2.1.1.72" evidence="1"/>
<keyword evidence="2 7" id="KW-0489">Methyltransferase</keyword>
<dbReference type="Gene3D" id="3.40.50.150">
    <property type="entry name" value="Vaccinia Virus protein VP39"/>
    <property type="match status" value="1"/>
</dbReference>
<dbReference type="InterPro" id="IPR050953">
    <property type="entry name" value="N4_N6_ade-DNA_methylase"/>
</dbReference>
<dbReference type="GO" id="GO:0009007">
    <property type="term" value="F:site-specific DNA-methyltransferase (adenine-specific) activity"/>
    <property type="evidence" value="ECO:0007669"/>
    <property type="project" value="UniProtKB-EC"/>
</dbReference>
<dbReference type="GO" id="GO:0006304">
    <property type="term" value="P:DNA modification"/>
    <property type="evidence" value="ECO:0007669"/>
    <property type="project" value="InterPro"/>
</dbReference>
<gene>
    <name evidence="7" type="ORF">Sya03_16540</name>
</gene>
<dbReference type="PROSITE" id="PS00092">
    <property type="entry name" value="N6_MTASE"/>
    <property type="match status" value="1"/>
</dbReference>
<name>A0A8J3Y6F4_9ACTN</name>
<evidence type="ECO:0000313" key="7">
    <source>
        <dbReference type="EMBL" id="GIJ02302.1"/>
    </source>
</evidence>
<dbReference type="CDD" id="cd02440">
    <property type="entry name" value="AdoMet_MTases"/>
    <property type="match status" value="1"/>
</dbReference>
<comment type="catalytic activity">
    <reaction evidence="5">
        <text>a 2'-deoxyadenosine in DNA + S-adenosyl-L-methionine = an N(6)-methyl-2'-deoxyadenosine in DNA + S-adenosyl-L-homocysteine + H(+)</text>
        <dbReference type="Rhea" id="RHEA:15197"/>
        <dbReference type="Rhea" id="RHEA-COMP:12418"/>
        <dbReference type="Rhea" id="RHEA-COMP:12419"/>
        <dbReference type="ChEBI" id="CHEBI:15378"/>
        <dbReference type="ChEBI" id="CHEBI:57856"/>
        <dbReference type="ChEBI" id="CHEBI:59789"/>
        <dbReference type="ChEBI" id="CHEBI:90615"/>
        <dbReference type="ChEBI" id="CHEBI:90616"/>
        <dbReference type="EC" id="2.1.1.72"/>
    </reaction>
</comment>
<evidence type="ECO:0000256" key="5">
    <source>
        <dbReference type="ARBA" id="ARBA00047942"/>
    </source>
</evidence>
<dbReference type="GO" id="GO:0032259">
    <property type="term" value="P:methylation"/>
    <property type="evidence" value="ECO:0007669"/>
    <property type="project" value="UniProtKB-KW"/>
</dbReference>
<evidence type="ECO:0000256" key="4">
    <source>
        <dbReference type="ARBA" id="ARBA00022691"/>
    </source>
</evidence>
<comment type="caution">
    <text evidence="7">The sequence shown here is derived from an EMBL/GenBank/DDBJ whole genome shotgun (WGS) entry which is preliminary data.</text>
</comment>
<dbReference type="SUPFAM" id="SSF53335">
    <property type="entry name" value="S-adenosyl-L-methionine-dependent methyltransferases"/>
    <property type="match status" value="1"/>
</dbReference>
<protein>
    <recommendedName>
        <fullName evidence="1">site-specific DNA-methyltransferase (adenine-specific)</fullName>
        <ecNumber evidence="1">2.1.1.72</ecNumber>
    </recommendedName>
</protein>
<sequence length="536" mass="57905">MPTPPDRRKRHGVHYTPPPLAAFLASRAAAFAPPGRPLRVLDPACGDGELLAAAAAALGPGVRLTGYDRDPAAVAAARTRLPAADLRTADFLETPPPAAGFDLVITNPPYVRTQVLGAHRSAELSARLGLRGRVDLTHAFVALAGRALRPGGVLALLCANRFLFTRAGANMRHTLTAGYDVREVFDLGDTRLFDAAVLPAIVIATASAPATEPGPSRYVRAYQSATAAAGGDLYAALRAPASSTATVDGRTVDVTVGELAAAPDPAEPWRQRTPAGETWRARVAAGTWRRFGDLAKIRVGIKTTADAVFVRDNWDALPPAVRPEDDLLLPLLTHRNLTAWSPPTDPATRVLYPYDRSSDRRRLLDLAAYPRARSYLDLHADRLRSRRYVTDAGRAWYEIWVPQRPSSWRSPKVVFPDISVRGRFALDRSGAVVNGDCYWINVDELPSEDVALLMAGVANSSFGAAFYDRTCGNQLYAGRRRWITQYVERFPLPDPDSVAGRQVVAVARKLCEAGAGDQPDLLALLDEAVATAFDVA</sequence>
<dbReference type="GO" id="GO:0003676">
    <property type="term" value="F:nucleic acid binding"/>
    <property type="evidence" value="ECO:0007669"/>
    <property type="project" value="InterPro"/>
</dbReference>
<evidence type="ECO:0000256" key="1">
    <source>
        <dbReference type="ARBA" id="ARBA00011900"/>
    </source>
</evidence>
<dbReference type="AlphaFoldDB" id="A0A8J3Y6F4"/>
<evidence type="ECO:0000256" key="2">
    <source>
        <dbReference type="ARBA" id="ARBA00022603"/>
    </source>
</evidence>
<dbReference type="InterPro" id="IPR002052">
    <property type="entry name" value="DNA_methylase_N6_adenine_CS"/>
</dbReference>